<dbReference type="AlphaFoldDB" id="A0A101KUX0"/>
<sequence length="111" mass="13019">MNFDLKWSSAEKKVARRAFDAALEVAIGRTMTELKSKVSAVTTPAAMWEIEDYLQQQRRKIDQLFDYRYSQLLIVFAGLIRQGYLDESQLSGLSEDKREEIRRFLSWHAKE</sequence>
<gene>
    <name evidence="1" type="ORF">AU467_17325</name>
</gene>
<dbReference type="Proteomes" id="UP000053176">
    <property type="component" value="Unassembled WGS sequence"/>
</dbReference>
<evidence type="ECO:0000313" key="1">
    <source>
        <dbReference type="EMBL" id="KUM27432.1"/>
    </source>
</evidence>
<dbReference type="Pfam" id="PF18032">
    <property type="entry name" value="FRP"/>
    <property type="match status" value="1"/>
</dbReference>
<dbReference type="GO" id="GO:0042651">
    <property type="term" value="C:thylakoid membrane"/>
    <property type="evidence" value="ECO:0007669"/>
    <property type="project" value="InterPro"/>
</dbReference>
<proteinExistence type="predicted"/>
<protein>
    <recommendedName>
        <fullName evidence="3">Fluorescence recovery protein</fullName>
    </recommendedName>
</protein>
<accession>A0A101KUX0</accession>
<name>A0A101KUX0_RHILI</name>
<reference evidence="1 2" key="1">
    <citation type="submission" date="2015-12" db="EMBL/GenBank/DDBJ databases">
        <title>Draft genome sequence of Mesorhizobium sp. UFLA 01-765, a multitolerant efficient symbiont and plant-growth promoting strain isolated from Zn-mining soil using Leucaena leucocephala as a trap plant.</title>
        <authorList>
            <person name="Rangel W.M."/>
            <person name="Thijs S."/>
            <person name="Longatti S.M."/>
            <person name="Moreira F.M."/>
            <person name="Weyens N."/>
            <person name="Vangronsveld J."/>
            <person name="Van Hamme J.D."/>
            <person name="Bottos E.M."/>
            <person name="Rineau F."/>
        </authorList>
    </citation>
    <scope>NUCLEOTIDE SEQUENCE [LARGE SCALE GENOMIC DNA]</scope>
    <source>
        <strain evidence="1 2">UFLA 01-765</strain>
    </source>
</reference>
<evidence type="ECO:0000313" key="2">
    <source>
        <dbReference type="Proteomes" id="UP000053176"/>
    </source>
</evidence>
<organism evidence="1 2">
    <name type="scientific">Rhizobium loti</name>
    <name type="common">Mesorhizobium loti</name>
    <dbReference type="NCBI Taxonomy" id="381"/>
    <lineage>
        <taxon>Bacteria</taxon>
        <taxon>Pseudomonadati</taxon>
        <taxon>Pseudomonadota</taxon>
        <taxon>Alphaproteobacteria</taxon>
        <taxon>Hyphomicrobiales</taxon>
        <taxon>Phyllobacteriaceae</taxon>
        <taxon>Mesorhizobium</taxon>
    </lineage>
</organism>
<evidence type="ECO:0008006" key="3">
    <source>
        <dbReference type="Google" id="ProtNLM"/>
    </source>
</evidence>
<dbReference type="InterPro" id="IPR041601">
    <property type="entry name" value="FRP"/>
</dbReference>
<comment type="caution">
    <text evidence="1">The sequence shown here is derived from an EMBL/GenBank/DDBJ whole genome shotgun (WGS) entry which is preliminary data.</text>
</comment>
<dbReference type="Gene3D" id="6.10.140.1840">
    <property type="match status" value="1"/>
</dbReference>
<dbReference type="EMBL" id="LPWA01000097">
    <property type="protein sequence ID" value="KUM27432.1"/>
    <property type="molecule type" value="Genomic_DNA"/>
</dbReference>
<dbReference type="OrthoDB" id="8239247at2"/>
<dbReference type="InterPro" id="IPR053747">
    <property type="entry name" value="Fluoresc_Recovery_Reg"/>
</dbReference>